<dbReference type="PANTHER" id="PTHR10337:SF6">
    <property type="entry name" value="CENTROSOMAL PROTEIN OF 152 KDA"/>
    <property type="match status" value="1"/>
</dbReference>
<dbReference type="PANTHER" id="PTHR10337">
    <property type="entry name" value="SHC TRANSFORMING PROTEIN"/>
    <property type="match status" value="1"/>
</dbReference>
<feature type="region of interest" description="Disordered" evidence="2">
    <location>
        <begin position="212"/>
        <end position="232"/>
    </location>
</feature>
<feature type="compositionally biased region" description="Low complexity" evidence="2">
    <location>
        <begin position="641"/>
        <end position="656"/>
    </location>
</feature>
<evidence type="ECO:0000313" key="4">
    <source>
        <dbReference type="Proteomes" id="UP000440578"/>
    </source>
</evidence>
<feature type="region of interest" description="Disordered" evidence="2">
    <location>
        <begin position="1337"/>
        <end position="1375"/>
    </location>
</feature>
<dbReference type="GO" id="GO:0005813">
    <property type="term" value="C:centrosome"/>
    <property type="evidence" value="ECO:0007669"/>
    <property type="project" value="TreeGrafter"/>
</dbReference>
<feature type="region of interest" description="Disordered" evidence="2">
    <location>
        <begin position="631"/>
        <end position="656"/>
    </location>
</feature>
<feature type="region of interest" description="Disordered" evidence="2">
    <location>
        <begin position="60"/>
        <end position="88"/>
    </location>
</feature>
<evidence type="ECO:0000313" key="3">
    <source>
        <dbReference type="EMBL" id="KAF0298069.1"/>
    </source>
</evidence>
<feature type="region of interest" description="Disordered" evidence="2">
    <location>
        <begin position="1108"/>
        <end position="1139"/>
    </location>
</feature>
<dbReference type="OrthoDB" id="6375869at2759"/>
<keyword evidence="1" id="KW-0175">Coiled coil</keyword>
<feature type="coiled-coil region" evidence="1">
    <location>
        <begin position="598"/>
        <end position="625"/>
    </location>
</feature>
<dbReference type="Proteomes" id="UP000440578">
    <property type="component" value="Unassembled WGS sequence"/>
</dbReference>
<reference evidence="3 4" key="1">
    <citation type="submission" date="2019-07" db="EMBL/GenBank/DDBJ databases">
        <title>Draft genome assembly of a fouling barnacle, Amphibalanus amphitrite (Darwin, 1854): The first reference genome for Thecostraca.</title>
        <authorList>
            <person name="Kim W."/>
        </authorList>
    </citation>
    <scope>NUCLEOTIDE SEQUENCE [LARGE SCALE GENOMIC DNA]</scope>
    <source>
        <strain evidence="3">SNU_AA5</strain>
        <tissue evidence="3">Soma without cirri and trophi</tissue>
    </source>
</reference>
<feature type="region of interest" description="Disordered" evidence="2">
    <location>
        <begin position="1"/>
        <end position="47"/>
    </location>
</feature>
<protein>
    <submittedName>
        <fullName evidence="3">Centrosomal protein</fullName>
    </submittedName>
</protein>
<feature type="compositionally biased region" description="Acidic residues" evidence="2">
    <location>
        <begin position="28"/>
        <end position="38"/>
    </location>
</feature>
<feature type="compositionally biased region" description="Gly residues" evidence="2">
    <location>
        <begin position="142"/>
        <end position="154"/>
    </location>
</feature>
<feature type="region of interest" description="Disordered" evidence="2">
    <location>
        <begin position="100"/>
        <end position="171"/>
    </location>
</feature>
<evidence type="ECO:0000256" key="1">
    <source>
        <dbReference type="SAM" id="Coils"/>
    </source>
</evidence>
<feature type="region of interest" description="Disordered" evidence="2">
    <location>
        <begin position="546"/>
        <end position="578"/>
    </location>
</feature>
<feature type="region of interest" description="Disordered" evidence="2">
    <location>
        <begin position="824"/>
        <end position="869"/>
    </location>
</feature>
<dbReference type="InterPro" id="IPR051235">
    <property type="entry name" value="CEP152/SHC-Transforming"/>
</dbReference>
<feature type="compositionally biased region" description="Basic and acidic residues" evidence="2">
    <location>
        <begin position="129"/>
        <end position="141"/>
    </location>
</feature>
<feature type="region of interest" description="Disordered" evidence="2">
    <location>
        <begin position="1243"/>
        <end position="1316"/>
    </location>
</feature>
<feature type="compositionally biased region" description="Basic and acidic residues" evidence="2">
    <location>
        <begin position="1113"/>
        <end position="1139"/>
    </location>
</feature>
<sequence>MDLPGSSLFNGGSIHFDGLSIEAGASGEPDEEAEAAEEEERRNQELQNVLKDAFDDLIDDDEDEDATMSHTDPSFHPEQYPTSTPFITGKERSLYDELGGQYNLPRMSDPGPAYNLGSDGDYHGNPGGDYHRDDPAGDYHGDPGGGYPGAGYHSGGEYEPAGRDDEPLGFQTLQPEETNAGLTEMVNTPRQHLDTSDSSAAHYRHCYTSPRSELAAPAADDGSGDADDLSSGNMIEMGLRAHQEPGGWPGGGRALPEPAARTEPAGDLLDPGKYVANKQKDYILARTSRDQLETLYEARGHEIGRLRSELDRLKADSAAELRATRHQAALAAADGQGLQTSLQQAQNLLVEKEDELTKLRGEIDSLKIQLKATEDAKKESTSRLQAAEVTVQSLQAELTELRRSETLSRSAERHQQLVDGLQRRHAEELAAQQRRMDALSAQLQTQTDAAATLRAQLADSEQARHRLAADKGDVINQMTAGLEAAQARCRQLMQAEPAQLRERLAEEERQREQLQLQLAAAQDQVSSLQRDLEACEAVLRLGGRDDTTADSSAPLAGPAHSTPVSKPSAAGSTEPSPFSLRRELMRAMENSRARREEVARLRTELEGTRDQLRTATAQLSEKDAQLTEKDAQLTAARDQAKQVQQPADQQAQQQQQRRLDELGLRLATEQKQRKLLEDQLRKIKAEGEKVHKTAVELRRHMTEQMEQADRDKLEAVEHVRATCLQLHDDMIEKVRAEKMEEYETELDALRTELTKAQEELTEVKELYVKVCQEKDQLEQDATAASQTAEAERSHAVKSALNQHYDRWYADWKRDQERAIAEAVDAERRQHHREVASGGTQTEEAAVPARPALSAHGTQTSPPPPTRDDAVQADDIQLAAEQDKLKKRLKRACLDKKKLQTEAEHLQQQMKKVADDYEERIRKERLEAERKVREARRRPSGSSDSDLVKTLRQELEDAHTRLRKLAEQTCTEKDELIVAYESRLREAVEQDRRKAAALATAQRRQETADQLRDELERLRVEHETLLRQNEDNYKQGLASYRQLVENKVAELTKIEEELRRESAAASQSLREENARLAAQTAALEESYDNLLAQRQQDRENFERQIQQLTAESASGDRERLAELESRLQKADAESDQLRDSLRQSREKLRNYHGYVKEREQHYDGEFRRLEAEYRVAVGKMKEKVMLAREGAARARPPAAAAATQTDVSGEELARVLQEISAFHRTWGQLRLEVTQALQRCTLPDAGRTKQSAPPPPAAEPSTFRSHTAERRLEPDRGPPTAGGWSDSGRLSSLGRPDSGAGGGLSARGVSPLLGGDNQQATMERIRRDLNFIFHRETTAADGGGGGSRGGLHSSAEEVLARLARLTPPSRDGGWMN</sequence>
<dbReference type="EMBL" id="VIIS01001447">
    <property type="protein sequence ID" value="KAF0298069.1"/>
    <property type="molecule type" value="Genomic_DNA"/>
</dbReference>
<proteinExistence type="predicted"/>
<gene>
    <name evidence="3" type="primary">cep152_1</name>
    <name evidence="3" type="ORF">FJT64_004566</name>
</gene>
<organism evidence="3 4">
    <name type="scientific">Amphibalanus amphitrite</name>
    <name type="common">Striped barnacle</name>
    <name type="synonym">Balanus amphitrite</name>
    <dbReference type="NCBI Taxonomy" id="1232801"/>
    <lineage>
        <taxon>Eukaryota</taxon>
        <taxon>Metazoa</taxon>
        <taxon>Ecdysozoa</taxon>
        <taxon>Arthropoda</taxon>
        <taxon>Crustacea</taxon>
        <taxon>Multicrustacea</taxon>
        <taxon>Cirripedia</taxon>
        <taxon>Thoracica</taxon>
        <taxon>Thoracicalcarea</taxon>
        <taxon>Balanomorpha</taxon>
        <taxon>Balanoidea</taxon>
        <taxon>Balanidae</taxon>
        <taxon>Amphibalaninae</taxon>
        <taxon>Amphibalanus</taxon>
    </lineage>
</organism>
<comment type="caution">
    <text evidence="3">The sequence shown here is derived from an EMBL/GenBank/DDBJ whole genome shotgun (WGS) entry which is preliminary data.</text>
</comment>
<feature type="coiled-coil region" evidence="1">
    <location>
        <begin position="881"/>
        <end position="967"/>
    </location>
</feature>
<keyword evidence="4" id="KW-1185">Reference proteome</keyword>
<evidence type="ECO:0000256" key="2">
    <source>
        <dbReference type="SAM" id="MobiDB-lite"/>
    </source>
</evidence>
<dbReference type="GO" id="GO:0007099">
    <property type="term" value="P:centriole replication"/>
    <property type="evidence" value="ECO:0007669"/>
    <property type="project" value="TreeGrafter"/>
</dbReference>
<name>A0A6A4VYV5_AMPAM</name>
<feature type="coiled-coil region" evidence="1">
    <location>
        <begin position="732"/>
        <end position="780"/>
    </location>
</feature>
<accession>A0A6A4VYV5</accession>
<feature type="compositionally biased region" description="Polar residues" evidence="2">
    <location>
        <begin position="562"/>
        <end position="576"/>
    </location>
</feature>
<feature type="coiled-coil region" evidence="1">
    <location>
        <begin position="342"/>
        <end position="538"/>
    </location>
</feature>
<feature type="compositionally biased region" description="Basic and acidic residues" evidence="2">
    <location>
        <begin position="1265"/>
        <end position="1275"/>
    </location>
</feature>